<dbReference type="EMBL" id="KQ086216">
    <property type="protein sequence ID" value="KLO06331.1"/>
    <property type="molecule type" value="Genomic_DNA"/>
</dbReference>
<proteinExistence type="predicted"/>
<evidence type="ECO:0000313" key="3">
    <source>
        <dbReference type="Proteomes" id="UP000053477"/>
    </source>
</evidence>
<feature type="region of interest" description="Disordered" evidence="1">
    <location>
        <begin position="270"/>
        <end position="314"/>
    </location>
</feature>
<evidence type="ECO:0000313" key="2">
    <source>
        <dbReference type="EMBL" id="KLO06331.1"/>
    </source>
</evidence>
<reference evidence="2 3" key="1">
    <citation type="submission" date="2015-04" db="EMBL/GenBank/DDBJ databases">
        <title>Complete genome sequence of Schizopora paradoxa KUC8140, a cosmopolitan wood degrader in East Asia.</title>
        <authorList>
            <consortium name="DOE Joint Genome Institute"/>
            <person name="Min B."/>
            <person name="Park H."/>
            <person name="Jang Y."/>
            <person name="Kim J.-J."/>
            <person name="Kim K.H."/>
            <person name="Pangilinan J."/>
            <person name="Lipzen A."/>
            <person name="Riley R."/>
            <person name="Grigoriev I.V."/>
            <person name="Spatafora J.W."/>
            <person name="Choi I.-G."/>
        </authorList>
    </citation>
    <scope>NUCLEOTIDE SEQUENCE [LARGE SCALE GENOMIC DNA]</scope>
    <source>
        <strain evidence="2 3">KUC8140</strain>
    </source>
</reference>
<dbReference type="Proteomes" id="UP000053477">
    <property type="component" value="Unassembled WGS sequence"/>
</dbReference>
<evidence type="ECO:0000256" key="1">
    <source>
        <dbReference type="SAM" id="MobiDB-lite"/>
    </source>
</evidence>
<feature type="compositionally biased region" description="Polar residues" evidence="1">
    <location>
        <begin position="290"/>
        <end position="301"/>
    </location>
</feature>
<feature type="compositionally biased region" description="Basic residues" evidence="1">
    <location>
        <begin position="129"/>
        <end position="141"/>
    </location>
</feature>
<accession>A0A0H2RN95</accession>
<name>A0A0H2RN95_9AGAM</name>
<organism evidence="2 3">
    <name type="scientific">Schizopora paradoxa</name>
    <dbReference type="NCBI Taxonomy" id="27342"/>
    <lineage>
        <taxon>Eukaryota</taxon>
        <taxon>Fungi</taxon>
        <taxon>Dikarya</taxon>
        <taxon>Basidiomycota</taxon>
        <taxon>Agaricomycotina</taxon>
        <taxon>Agaricomycetes</taxon>
        <taxon>Hymenochaetales</taxon>
        <taxon>Schizoporaceae</taxon>
        <taxon>Schizopora</taxon>
    </lineage>
</organism>
<protein>
    <submittedName>
        <fullName evidence="2">Uncharacterized protein</fullName>
    </submittedName>
</protein>
<dbReference type="AlphaFoldDB" id="A0A0H2RN95"/>
<gene>
    <name evidence="2" type="ORF">SCHPADRAFT_895536</name>
</gene>
<dbReference type="InParanoid" id="A0A0H2RN95"/>
<sequence length="857" mass="98570">MQSRKRDGRSSRSRRSAIEDKWTRMDGRIGDCLSRSGSVEVKERRLLESSQLICATERDIIYTKSSILSAHLHSPIWLLTTCNDAHARVARIRIMLNRGQEKRLGLGKVAPERIACPIMRTEHGSIRLTSRRHRGQTRSKKGLGGAGDSYRRDEAKHGDWARFGEAFGYQFVLDWSVSGLRCIRPLMSCIGEIRLMIVLRDDLLVPYVASILKDGVNQSLKILKILAYFGVTESSCGGSSTRYIKAEVKDMNFSPALSITFLRMAQEQERDEAPQGISGGRDDSAEITITPRNVQTAPDSNGDQRQRHPNEFDRDSIQYEDAVNAFFKMPIEHPSPKEAKCNVEPDDHLLRNFVRHIKTVHDVPSSQLRSAVNEFRQKYTGLCNVISEFELSASTLRANSKALTLGRKLVEQNMLDLYSKVLHDFRPRLRPKLPEGLKKNDRAFEYERDRERERAKVSLSSSLAMQSAAGGVRMVEIATERDLSYNGGILVGRTGKAWDEASAGMWPEVLDEEAAQSDWKRLEDQMTRNQYNKVTSMEDKCKECKLSGGQEWIVEQSKASNLHKIWDPTLRPKDDEARKTWSIGRVMLKIWNGMLESSSEKDMVLEEVVWKDARARVFSWCNYRFSGLKFYVAWSKEWNSAWDRKQKQAQAQKPMSKPAEFDHNTWRWVHSWDGGWIFRLWIKKSPQWKECDWVLLRFWWFQVDEWVMRSQNRRRIVLELKETCVEFLKELAKMDGSATSHKINIFNRSPSTYHVEEWRTAAKDLDGMRDALAHGDDIQFINLCSSVLELIGNKLRSSATKRSVETLVRKQDHSRNTFMDFATVAIFFSSITATTLQFSFASADHSLSSTIHSIREQ</sequence>
<keyword evidence="3" id="KW-1185">Reference proteome</keyword>
<feature type="compositionally biased region" description="Basic and acidic residues" evidence="1">
    <location>
        <begin position="302"/>
        <end position="314"/>
    </location>
</feature>
<feature type="region of interest" description="Disordered" evidence="1">
    <location>
        <begin position="129"/>
        <end position="152"/>
    </location>
</feature>